<feature type="compositionally biased region" description="Basic residues" evidence="2">
    <location>
        <begin position="260"/>
        <end position="275"/>
    </location>
</feature>
<evidence type="ECO:0000256" key="1">
    <source>
        <dbReference type="PROSITE-ProRule" id="PRU00047"/>
    </source>
</evidence>
<keyword evidence="1" id="KW-0479">Metal-binding</keyword>
<dbReference type="GO" id="GO:0008270">
    <property type="term" value="F:zinc ion binding"/>
    <property type="evidence" value="ECO:0007669"/>
    <property type="project" value="UniProtKB-KW"/>
</dbReference>
<dbReference type="Pfam" id="PF00098">
    <property type="entry name" value="zf-CCHC"/>
    <property type="match status" value="1"/>
</dbReference>
<proteinExistence type="predicted"/>
<gene>
    <name evidence="4" type="ORF">QYE76_048712</name>
</gene>
<dbReference type="EMBL" id="JAUUTY010000003">
    <property type="protein sequence ID" value="KAK1660553.1"/>
    <property type="molecule type" value="Genomic_DNA"/>
</dbReference>
<accession>A0AAD8SLJ1</accession>
<protein>
    <recommendedName>
        <fullName evidence="3">CCHC-type domain-containing protein</fullName>
    </recommendedName>
</protein>
<feature type="compositionally biased region" description="Acidic residues" evidence="2">
    <location>
        <begin position="286"/>
        <end position="299"/>
    </location>
</feature>
<keyword evidence="5" id="KW-1185">Reference proteome</keyword>
<keyword evidence="1" id="KW-0862">Zinc</keyword>
<feature type="region of interest" description="Disordered" evidence="2">
    <location>
        <begin position="243"/>
        <end position="299"/>
    </location>
</feature>
<sequence length="631" mass="71862">MIHTSVGTKDLALVRNFATAKEAWEGLAISFMGSESMKRNKYSALRNQAEGFMRLPDEDHQVMYRRLISVADAFRNVGAQHIDDFWIKDKYIDCMMPFEPVDVKSLLGRESYPSLTSQQVVHELQALKVAEQNSQDSRNHALGMASGTNLALTVNSVEVVNTQEPYRTSWSMSYPDDLEYHYNDHMAFHAKTFWVDPSKAKEDNIKRNNSSGFKSLGPRSRSCYNCGDKNHFIAECPYEHRETRGGRLIPKNKSKDSKAPNKKFYNKSKKNKKPSRIVLMTKEEYSSDDIESSSDEEETSKEVAAFVTTNIPSSSLFESPNENPHIKNAHCFMARSSLDTSIVLSTQEEYTGMMMMKKKMKPPMGWLLLLPSPPTLHHQLNPPMRIFTWRKKVSSWLNLPRLKDELAKASSPQSKLSLDDLFSKQRSNNGKEGLCFIAKAKKANKKKAKPAQEKKKVITNGDAPKAKTINDDNAGITNPHYIIIESCSVKFEENDGSQVGQVDVCAGDEIPQDAIVRMWDFSAPLRDTVWRLGKDYALLWWSPHLHNINQLHLLKLMMHQPKNKNKTLPLMCKIKDKINQGLMIAPMSIHSIFSPHRIMSKIKHMMVSTLMKLRKLNLKVKTGTQTIKLIK</sequence>
<comment type="caution">
    <text evidence="4">The sequence shown here is derived from an EMBL/GenBank/DDBJ whole genome shotgun (WGS) entry which is preliminary data.</text>
</comment>
<dbReference type="Proteomes" id="UP001231189">
    <property type="component" value="Unassembled WGS sequence"/>
</dbReference>
<dbReference type="AlphaFoldDB" id="A0AAD8SLJ1"/>
<evidence type="ECO:0000313" key="5">
    <source>
        <dbReference type="Proteomes" id="UP001231189"/>
    </source>
</evidence>
<reference evidence="4" key="1">
    <citation type="submission" date="2023-07" db="EMBL/GenBank/DDBJ databases">
        <title>A chromosome-level genome assembly of Lolium multiflorum.</title>
        <authorList>
            <person name="Chen Y."/>
            <person name="Copetti D."/>
            <person name="Kolliker R."/>
            <person name="Studer B."/>
        </authorList>
    </citation>
    <scope>NUCLEOTIDE SEQUENCE</scope>
    <source>
        <strain evidence="4">02402/16</strain>
        <tissue evidence="4">Leaf</tissue>
    </source>
</reference>
<evidence type="ECO:0000313" key="4">
    <source>
        <dbReference type="EMBL" id="KAK1660553.1"/>
    </source>
</evidence>
<dbReference type="PROSITE" id="PS50158">
    <property type="entry name" value="ZF_CCHC"/>
    <property type="match status" value="1"/>
</dbReference>
<dbReference type="InterPro" id="IPR001878">
    <property type="entry name" value="Znf_CCHC"/>
</dbReference>
<name>A0AAD8SLJ1_LOLMU</name>
<keyword evidence="1" id="KW-0863">Zinc-finger</keyword>
<feature type="domain" description="CCHC-type" evidence="3">
    <location>
        <begin position="223"/>
        <end position="237"/>
    </location>
</feature>
<dbReference type="GO" id="GO:0003676">
    <property type="term" value="F:nucleic acid binding"/>
    <property type="evidence" value="ECO:0007669"/>
    <property type="project" value="InterPro"/>
</dbReference>
<dbReference type="InterPro" id="IPR036875">
    <property type="entry name" value="Znf_CCHC_sf"/>
</dbReference>
<evidence type="ECO:0000259" key="3">
    <source>
        <dbReference type="PROSITE" id="PS50158"/>
    </source>
</evidence>
<dbReference type="SUPFAM" id="SSF57756">
    <property type="entry name" value="Retrovirus zinc finger-like domains"/>
    <property type="match status" value="1"/>
</dbReference>
<evidence type="ECO:0000256" key="2">
    <source>
        <dbReference type="SAM" id="MobiDB-lite"/>
    </source>
</evidence>
<organism evidence="4 5">
    <name type="scientific">Lolium multiflorum</name>
    <name type="common">Italian ryegrass</name>
    <name type="synonym">Lolium perenne subsp. multiflorum</name>
    <dbReference type="NCBI Taxonomy" id="4521"/>
    <lineage>
        <taxon>Eukaryota</taxon>
        <taxon>Viridiplantae</taxon>
        <taxon>Streptophyta</taxon>
        <taxon>Embryophyta</taxon>
        <taxon>Tracheophyta</taxon>
        <taxon>Spermatophyta</taxon>
        <taxon>Magnoliopsida</taxon>
        <taxon>Liliopsida</taxon>
        <taxon>Poales</taxon>
        <taxon>Poaceae</taxon>
        <taxon>BOP clade</taxon>
        <taxon>Pooideae</taxon>
        <taxon>Poodae</taxon>
        <taxon>Poeae</taxon>
        <taxon>Poeae Chloroplast Group 2 (Poeae type)</taxon>
        <taxon>Loliodinae</taxon>
        <taxon>Loliinae</taxon>
        <taxon>Lolium</taxon>
    </lineage>
</organism>